<evidence type="ECO:0000313" key="4">
    <source>
        <dbReference type="Proteomes" id="UP001255856"/>
    </source>
</evidence>
<reference evidence="3" key="1">
    <citation type="submission" date="2021-01" db="EMBL/GenBank/DDBJ databases">
        <authorList>
            <person name="Eckstrom K.M.E."/>
        </authorList>
    </citation>
    <scope>NUCLEOTIDE SEQUENCE</scope>
    <source>
        <strain evidence="3">UVCC 0001</strain>
    </source>
</reference>
<feature type="domain" description="WLM" evidence="2">
    <location>
        <begin position="1"/>
        <end position="143"/>
    </location>
</feature>
<organism evidence="3 4">
    <name type="scientific">Prototheca wickerhamii</name>
    <dbReference type="NCBI Taxonomy" id="3111"/>
    <lineage>
        <taxon>Eukaryota</taxon>
        <taxon>Viridiplantae</taxon>
        <taxon>Chlorophyta</taxon>
        <taxon>core chlorophytes</taxon>
        <taxon>Trebouxiophyceae</taxon>
        <taxon>Chlorellales</taxon>
        <taxon>Chlorellaceae</taxon>
        <taxon>Prototheca</taxon>
    </lineage>
</organism>
<dbReference type="PANTHER" id="PTHR47796:SF1">
    <property type="entry name" value="OS08G0500800 PROTEIN"/>
    <property type="match status" value="1"/>
</dbReference>
<accession>A0AAD9MM30</accession>
<dbReference type="PROSITE" id="PS51397">
    <property type="entry name" value="WLM"/>
    <property type="match status" value="1"/>
</dbReference>
<proteinExistence type="predicted"/>
<feature type="region of interest" description="Disordered" evidence="1">
    <location>
        <begin position="179"/>
        <end position="212"/>
    </location>
</feature>
<name>A0AAD9MM30_PROWI</name>
<protein>
    <recommendedName>
        <fullName evidence="2">WLM domain-containing protein</fullName>
    </recommendedName>
</protein>
<dbReference type="AlphaFoldDB" id="A0AAD9MM30"/>
<dbReference type="PANTHER" id="PTHR47796">
    <property type="entry name" value="ZINC METALLOPROTEINASE-LIKE PROTEIN"/>
    <property type="match status" value="1"/>
</dbReference>
<evidence type="ECO:0000256" key="1">
    <source>
        <dbReference type="SAM" id="MobiDB-lite"/>
    </source>
</evidence>
<feature type="compositionally biased region" description="Low complexity" evidence="1">
    <location>
        <begin position="203"/>
        <end position="212"/>
    </location>
</feature>
<keyword evidence="4" id="KW-1185">Reference proteome</keyword>
<dbReference type="EMBL" id="JASFZW010000003">
    <property type="protein sequence ID" value="KAK2079068.1"/>
    <property type="molecule type" value="Genomic_DNA"/>
</dbReference>
<dbReference type="Proteomes" id="UP001255856">
    <property type="component" value="Unassembled WGS sequence"/>
</dbReference>
<sequence>MSVLAEEPGIKAIMRQHRWSVGKLSEMPPEGKVGISPACILGVNINAGQEISLRLRTDDLKEFEKYQHHAALGTGVAGASLGFAGQVRRPTFETLGGQRPAHATPAAAAAAAAEQRAQGAVTGAASALQGPYAKGQTVEYRQRDGSWVEAKVVAVDLALIPPAYSIELPSGVRETEADRLRPLAPQGQGAGEDEEPLMRGHADTATAAKEAAARALEV</sequence>
<dbReference type="Pfam" id="PF08325">
    <property type="entry name" value="WLM"/>
    <property type="match status" value="1"/>
</dbReference>
<evidence type="ECO:0000313" key="3">
    <source>
        <dbReference type="EMBL" id="KAK2079068.1"/>
    </source>
</evidence>
<dbReference type="InterPro" id="IPR013536">
    <property type="entry name" value="WLM_dom"/>
</dbReference>
<gene>
    <name evidence="3" type="ORF">QBZ16_002758</name>
</gene>
<comment type="caution">
    <text evidence="3">The sequence shown here is derived from an EMBL/GenBank/DDBJ whole genome shotgun (WGS) entry which is preliminary data.</text>
</comment>
<evidence type="ECO:0000259" key="2">
    <source>
        <dbReference type="PROSITE" id="PS51397"/>
    </source>
</evidence>